<dbReference type="InterPro" id="IPR010982">
    <property type="entry name" value="Lambda_DNA-bd_dom_sf"/>
</dbReference>
<evidence type="ECO:0000259" key="1">
    <source>
        <dbReference type="PROSITE" id="PS50943"/>
    </source>
</evidence>
<protein>
    <submittedName>
        <fullName evidence="2">Helix-turn-helix domain-containing protein</fullName>
    </submittedName>
</protein>
<dbReference type="RefSeq" id="WP_231005943.1">
    <property type="nucleotide sequence ID" value="NZ_JAJNEC010000005.1"/>
</dbReference>
<dbReference type="CDD" id="cd00093">
    <property type="entry name" value="HTH_XRE"/>
    <property type="match status" value="1"/>
</dbReference>
<evidence type="ECO:0000313" key="3">
    <source>
        <dbReference type="Proteomes" id="UP001199816"/>
    </source>
</evidence>
<evidence type="ECO:0000313" key="2">
    <source>
        <dbReference type="EMBL" id="MCD2424321.1"/>
    </source>
</evidence>
<dbReference type="SUPFAM" id="SSF47413">
    <property type="entry name" value="lambda repressor-like DNA-binding domains"/>
    <property type="match status" value="2"/>
</dbReference>
<comment type="caution">
    <text evidence="2">The sequence shown here is derived from an EMBL/GenBank/DDBJ whole genome shotgun (WGS) entry which is preliminary data.</text>
</comment>
<accession>A0ABS8PTB4</accession>
<name>A0ABS8PTB4_9BACT</name>
<dbReference type="Gene3D" id="1.10.260.40">
    <property type="entry name" value="lambda repressor-like DNA-binding domains"/>
    <property type="match status" value="1"/>
</dbReference>
<dbReference type="Proteomes" id="UP001199816">
    <property type="component" value="Unassembled WGS sequence"/>
</dbReference>
<feature type="domain" description="HTH cro/C1-type" evidence="1">
    <location>
        <begin position="38"/>
        <end position="73"/>
    </location>
</feature>
<dbReference type="PROSITE" id="PS50943">
    <property type="entry name" value="HTH_CROC1"/>
    <property type="match status" value="2"/>
</dbReference>
<dbReference type="SMART" id="SM00530">
    <property type="entry name" value="HTH_XRE"/>
    <property type="match status" value="2"/>
</dbReference>
<sequence>MNLEAQLQTSIKIIGNFVFVVRTTMGIGKKKFGQICDGLSETYIRNLEEGRANITIKSLVKLKSGMNSTIPAIITGNSRTFSNKTLKIARSEDFNTAKQNFSTRLFALMKNRKLNSISFSDYLGMDESATNKYLNGSENPTYLMLLRFAYVLRVEVVDFFDYGGVLPDSSNYKPRYLNP</sequence>
<proteinExistence type="predicted"/>
<reference evidence="2 3" key="1">
    <citation type="submission" date="2021-11" db="EMBL/GenBank/DDBJ databases">
        <title>Genomic of Niabella pedocola.</title>
        <authorList>
            <person name="Wu T."/>
        </authorList>
    </citation>
    <scope>NUCLEOTIDE SEQUENCE [LARGE SCALE GENOMIC DNA]</scope>
    <source>
        <strain evidence="2 3">JCM 31011</strain>
    </source>
</reference>
<dbReference type="EMBL" id="JAJNEC010000005">
    <property type="protein sequence ID" value="MCD2424321.1"/>
    <property type="molecule type" value="Genomic_DNA"/>
</dbReference>
<organism evidence="2 3">
    <name type="scientific">Niabella pedocola</name>
    <dbReference type="NCBI Taxonomy" id="1752077"/>
    <lineage>
        <taxon>Bacteria</taxon>
        <taxon>Pseudomonadati</taxon>
        <taxon>Bacteroidota</taxon>
        <taxon>Chitinophagia</taxon>
        <taxon>Chitinophagales</taxon>
        <taxon>Chitinophagaceae</taxon>
        <taxon>Niabella</taxon>
    </lineage>
</organism>
<gene>
    <name evidence="2" type="ORF">LQ567_16195</name>
</gene>
<keyword evidence="3" id="KW-1185">Reference proteome</keyword>
<dbReference type="InterPro" id="IPR001387">
    <property type="entry name" value="Cro/C1-type_HTH"/>
</dbReference>
<feature type="domain" description="HTH cro/C1-type" evidence="1">
    <location>
        <begin position="107"/>
        <end position="159"/>
    </location>
</feature>